<dbReference type="SUPFAM" id="SSF56534">
    <property type="entry name" value="Aromatic aminoacid monoxygenases, catalytic and oligomerization domains"/>
    <property type="match status" value="1"/>
</dbReference>
<evidence type="ECO:0000256" key="4">
    <source>
        <dbReference type="ARBA" id="ARBA00023002"/>
    </source>
</evidence>
<dbReference type="InterPro" id="IPR019774">
    <property type="entry name" value="Aromatic-AA_hydroxylase_C"/>
</dbReference>
<dbReference type="PANTHER" id="PTHR11473">
    <property type="entry name" value="AROMATIC AMINO ACID HYDROXYLASE"/>
    <property type="match status" value="1"/>
</dbReference>
<evidence type="ECO:0000259" key="7">
    <source>
        <dbReference type="Pfam" id="PF00351"/>
    </source>
</evidence>
<dbReference type="GO" id="GO:0003676">
    <property type="term" value="F:nucleic acid binding"/>
    <property type="evidence" value="ECO:0007669"/>
    <property type="project" value="InterPro"/>
</dbReference>
<evidence type="ECO:0000256" key="5">
    <source>
        <dbReference type="ARBA" id="ARBA00023004"/>
    </source>
</evidence>
<evidence type="ECO:0000256" key="2">
    <source>
        <dbReference type="ARBA" id="ARBA00009712"/>
    </source>
</evidence>
<evidence type="ECO:0000256" key="1">
    <source>
        <dbReference type="ARBA" id="ARBA00001954"/>
    </source>
</evidence>
<accession>A0A1I7XSZ3</accession>
<dbReference type="SUPFAM" id="SSF54928">
    <property type="entry name" value="RNA-binding domain, RBD"/>
    <property type="match status" value="1"/>
</dbReference>
<dbReference type="InterPro" id="IPR035979">
    <property type="entry name" value="RBD_domain_sf"/>
</dbReference>
<dbReference type="InterPro" id="IPR001273">
    <property type="entry name" value="ArAA_hydroxylase"/>
</dbReference>
<dbReference type="Pfam" id="PF00351">
    <property type="entry name" value="Biopterin_H"/>
    <property type="match status" value="1"/>
</dbReference>
<keyword evidence="5" id="KW-0408">Iron</keyword>
<dbReference type="GO" id="GO:0004510">
    <property type="term" value="F:tryptophan 5-monooxygenase activity"/>
    <property type="evidence" value="ECO:0007669"/>
    <property type="project" value="TreeGrafter"/>
</dbReference>
<dbReference type="GO" id="GO:0009072">
    <property type="term" value="P:aromatic amino acid metabolic process"/>
    <property type="evidence" value="ECO:0007669"/>
    <property type="project" value="InterPro"/>
</dbReference>
<dbReference type="GO" id="GO:0005506">
    <property type="term" value="F:iron ion binding"/>
    <property type="evidence" value="ECO:0007669"/>
    <property type="project" value="InterPro"/>
</dbReference>
<keyword evidence="6" id="KW-0503">Monooxygenase</keyword>
<comment type="cofactor">
    <cofactor evidence="1">
        <name>Fe(2+)</name>
        <dbReference type="ChEBI" id="CHEBI:29033"/>
    </cofactor>
</comment>
<dbReference type="AlphaFoldDB" id="A0A1I7XSZ3"/>
<proteinExistence type="inferred from homology"/>
<evidence type="ECO:0000313" key="9">
    <source>
        <dbReference type="WBParaSite" id="Hba_20859"/>
    </source>
</evidence>
<name>A0A1I7XSZ3_HETBA</name>
<dbReference type="PANTHER" id="PTHR11473:SF16">
    <property type="entry name" value="TRYPTOPHAN 5-HYDROXYLASE 2"/>
    <property type="match status" value="1"/>
</dbReference>
<feature type="domain" description="Biopterin-dependent aromatic amino acid hydroxylase family profile" evidence="7">
    <location>
        <begin position="94"/>
        <end position="139"/>
    </location>
</feature>
<keyword evidence="8" id="KW-1185">Reference proteome</keyword>
<evidence type="ECO:0000256" key="3">
    <source>
        <dbReference type="ARBA" id="ARBA00022723"/>
    </source>
</evidence>
<dbReference type="Gene3D" id="1.10.800.10">
    <property type="entry name" value="Aromatic amino acid hydroxylase"/>
    <property type="match status" value="1"/>
</dbReference>
<dbReference type="InterPro" id="IPR012677">
    <property type="entry name" value="Nucleotide-bd_a/b_plait_sf"/>
</dbReference>
<comment type="similarity">
    <text evidence="2">Belongs to the biopterin-dependent aromatic amino acid hydroxylase family.</text>
</comment>
<sequence length="447" mass="50618">MASAMKFYYYSKRPALRTMPTSIVEHYLYVDRSSPDNRLEEFKRRFRRSGSLGIPFVPEEDVQDLFYEKVRIGIKLKEIYIKLELLFRVSKTPTKTGFRVRPVAGYLSARDFLAGLAYRVFFCTQYVRHHADPFYTPEPIWSRTFKQRWRVTGISLTMFTSSMRRPFVVRYNPYTESVESFNINAEAYLPYFITTSSVFTGKTKSNRELYVNDTDVKGSSSTSYVRDYSLSYPSPEMAALVRSDIIGPSFYGTVCGLKRGPEELLSFNGTLLAPGMTVDSEPKKAKLDPSALYSQYITQMNGLSAAAQLLTGPPLAQVFPLDFSSLIFLVNIMSIKVVAPSSCASSSAPRSRVVHVRLNLGINSIYMQGIVDNENRFEAFVEYEDEHSAVGFVNSMNAVPIQIRGRTIFVQYSTHQELKLDKGRGPQEIGPDVSPIILNNIIFVVVL</sequence>
<keyword evidence="3" id="KW-0479">Metal-binding</keyword>
<dbReference type="Proteomes" id="UP000095283">
    <property type="component" value="Unplaced"/>
</dbReference>
<dbReference type="GO" id="GO:0043005">
    <property type="term" value="C:neuron projection"/>
    <property type="evidence" value="ECO:0007669"/>
    <property type="project" value="TreeGrafter"/>
</dbReference>
<dbReference type="InterPro" id="IPR036329">
    <property type="entry name" value="Aro-AA_hydroxylase_C_sf"/>
</dbReference>
<dbReference type="Gene3D" id="3.30.70.330">
    <property type="match status" value="1"/>
</dbReference>
<keyword evidence="4" id="KW-0560">Oxidoreductase</keyword>
<reference evidence="9" key="1">
    <citation type="submission" date="2016-11" db="UniProtKB">
        <authorList>
            <consortium name="WormBaseParasite"/>
        </authorList>
    </citation>
    <scope>IDENTIFICATION</scope>
</reference>
<protein>
    <submittedName>
        <fullName evidence="9">BH4_AAA_HYDROXYL_2 domain-containing protein</fullName>
    </submittedName>
</protein>
<organism evidence="8 9">
    <name type="scientific">Heterorhabditis bacteriophora</name>
    <name type="common">Entomopathogenic nematode worm</name>
    <dbReference type="NCBI Taxonomy" id="37862"/>
    <lineage>
        <taxon>Eukaryota</taxon>
        <taxon>Metazoa</taxon>
        <taxon>Ecdysozoa</taxon>
        <taxon>Nematoda</taxon>
        <taxon>Chromadorea</taxon>
        <taxon>Rhabditida</taxon>
        <taxon>Rhabditina</taxon>
        <taxon>Rhabditomorpha</taxon>
        <taxon>Strongyloidea</taxon>
        <taxon>Heterorhabditidae</taxon>
        <taxon>Heterorhabditis</taxon>
    </lineage>
</organism>
<dbReference type="WBParaSite" id="Hba_20859">
    <property type="protein sequence ID" value="Hba_20859"/>
    <property type="gene ID" value="Hba_20859"/>
</dbReference>
<dbReference type="InterPro" id="IPR036951">
    <property type="entry name" value="ArAA_hydroxylase_sf"/>
</dbReference>
<evidence type="ECO:0000313" key="8">
    <source>
        <dbReference type="Proteomes" id="UP000095283"/>
    </source>
</evidence>
<evidence type="ECO:0000256" key="6">
    <source>
        <dbReference type="ARBA" id="ARBA00023033"/>
    </source>
</evidence>